<comment type="caution">
    <text evidence="2">The sequence shown here is derived from an EMBL/GenBank/DDBJ whole genome shotgun (WGS) entry which is preliminary data.</text>
</comment>
<proteinExistence type="predicted"/>
<evidence type="ECO:0000313" key="2">
    <source>
        <dbReference type="EMBL" id="CAH2208398.1"/>
    </source>
</evidence>
<dbReference type="Proteomes" id="UP000838756">
    <property type="component" value="Unassembled WGS sequence"/>
</dbReference>
<protein>
    <submittedName>
        <fullName evidence="2">Jg3156 protein</fullName>
    </submittedName>
</protein>
<gene>
    <name evidence="2" type="primary">jg3156</name>
    <name evidence="2" type="ORF">PAEG_LOCUS1014</name>
</gene>
<sequence>MDLRVQGELIAGCLACRVRKPTHERTGAYSNCAARTSCRRLGLDIGSSRRRQPCSVVLTARREDAVSMRLHHGLVPLHRILAHQELQEAVIEEPREELQGATTSEAWGERRPEGAFCEESNLG</sequence>
<dbReference type="AlphaFoldDB" id="A0A8S4QEP9"/>
<organism evidence="2 3">
    <name type="scientific">Pararge aegeria aegeria</name>
    <dbReference type="NCBI Taxonomy" id="348720"/>
    <lineage>
        <taxon>Eukaryota</taxon>
        <taxon>Metazoa</taxon>
        <taxon>Ecdysozoa</taxon>
        <taxon>Arthropoda</taxon>
        <taxon>Hexapoda</taxon>
        <taxon>Insecta</taxon>
        <taxon>Pterygota</taxon>
        <taxon>Neoptera</taxon>
        <taxon>Endopterygota</taxon>
        <taxon>Lepidoptera</taxon>
        <taxon>Glossata</taxon>
        <taxon>Ditrysia</taxon>
        <taxon>Papilionoidea</taxon>
        <taxon>Nymphalidae</taxon>
        <taxon>Satyrinae</taxon>
        <taxon>Satyrini</taxon>
        <taxon>Parargina</taxon>
        <taxon>Pararge</taxon>
    </lineage>
</organism>
<keyword evidence="3" id="KW-1185">Reference proteome</keyword>
<accession>A0A8S4QEP9</accession>
<dbReference type="EMBL" id="CAKXAJ010003413">
    <property type="protein sequence ID" value="CAH2208398.1"/>
    <property type="molecule type" value="Genomic_DNA"/>
</dbReference>
<evidence type="ECO:0000313" key="3">
    <source>
        <dbReference type="Proteomes" id="UP000838756"/>
    </source>
</evidence>
<reference evidence="2" key="1">
    <citation type="submission" date="2022-03" db="EMBL/GenBank/DDBJ databases">
        <authorList>
            <person name="Lindestad O."/>
        </authorList>
    </citation>
    <scope>NUCLEOTIDE SEQUENCE</scope>
</reference>
<feature type="region of interest" description="Disordered" evidence="1">
    <location>
        <begin position="97"/>
        <end position="123"/>
    </location>
</feature>
<evidence type="ECO:0000256" key="1">
    <source>
        <dbReference type="SAM" id="MobiDB-lite"/>
    </source>
</evidence>
<name>A0A8S4QEP9_9NEOP</name>